<gene>
    <name evidence="1" type="ORF">LCDPAC02_03220</name>
</gene>
<name>A0A481YP80_9VIRU</name>
<dbReference type="PANTHER" id="PTHR24419">
    <property type="entry name" value="INTERLEUKIN-1 RECEPTOR-ASSOCIATED KINASE"/>
    <property type="match status" value="1"/>
</dbReference>
<reference evidence="1" key="1">
    <citation type="journal article" date="2019" name="MBio">
        <title>Virus Genomes from Deep Sea Sediments Expand the Ocean Megavirome and Support Independent Origins of Viral Gigantism.</title>
        <authorList>
            <person name="Backstrom D."/>
            <person name="Yutin N."/>
            <person name="Jorgensen S.L."/>
            <person name="Dharamshi J."/>
            <person name="Homa F."/>
            <person name="Zaremba-Niedwiedzka K."/>
            <person name="Spang A."/>
            <person name="Wolf Y.I."/>
            <person name="Koonin E.V."/>
            <person name="Ettema T.J."/>
        </authorList>
    </citation>
    <scope>NUCLEOTIDE SEQUENCE</scope>
</reference>
<protein>
    <submittedName>
        <fullName evidence="1">Protein kinase</fullName>
    </submittedName>
</protein>
<evidence type="ECO:0000313" key="1">
    <source>
        <dbReference type="EMBL" id="QBK85123.1"/>
    </source>
</evidence>
<organism evidence="1">
    <name type="scientific">Pithovirus LCDPAC02</name>
    <dbReference type="NCBI Taxonomy" id="2506601"/>
    <lineage>
        <taxon>Viruses</taxon>
        <taxon>Pithoviruses</taxon>
    </lineage>
</organism>
<dbReference type="GO" id="GO:0072354">
    <property type="term" value="F:histone H3T3 kinase activity"/>
    <property type="evidence" value="ECO:0007669"/>
    <property type="project" value="TreeGrafter"/>
</dbReference>
<dbReference type="GO" id="GO:0035556">
    <property type="term" value="P:intracellular signal transduction"/>
    <property type="evidence" value="ECO:0007669"/>
    <property type="project" value="TreeGrafter"/>
</dbReference>
<accession>A0A481YP80</accession>
<dbReference type="SUPFAM" id="SSF56112">
    <property type="entry name" value="Protein kinase-like (PK-like)"/>
    <property type="match status" value="1"/>
</dbReference>
<dbReference type="EMBL" id="MK500303">
    <property type="protein sequence ID" value="QBK85123.1"/>
    <property type="molecule type" value="Genomic_DNA"/>
</dbReference>
<proteinExistence type="predicted"/>
<dbReference type="Gene3D" id="1.10.510.10">
    <property type="entry name" value="Transferase(Phosphotransferase) domain 1"/>
    <property type="match status" value="1"/>
</dbReference>
<dbReference type="InterPro" id="IPR011009">
    <property type="entry name" value="Kinase-like_dom_sf"/>
</dbReference>
<sequence length="453" mass="55212">MLSLYDYNFEDYINKRSERIKNKYKTKNYSFDIDNISICDKDENFMEMVGYYIYEIFQSKNLDKYLEFDDSKLKKRPHFVMLIYMKFKENEKFKYEKPFKLFIKEYLDIKYHSYEYIIAIKLSELRDEISNFVFTYIFRVEENTFSLNNINKFYQTKEPNNIIIMEHLDGKTFYQFIEDGCNIEDIINIYLQIVLALNAVNQHFEFVHADLHSKNIMVDKLDNEKILTYIVKLNGKIVKIKYKTYYSVKIIDFDLSQIKFKENGKIYSNIYETSVSDIRYLISYVYKKLDKKLEISKIIKPINKYLDEIKNKTYDEILYYLIYESEFNKYLDFTNIKIPKYINCNQYLIIKGGNPEMIENEENKNGNVFEIIKKYITDYEHISNDFRTFKESFYKKTNYITLRTYIFELNKDQNEEIYNILNKKYDNNKSVEIFELLEKTLSYYKKYIGVSHH</sequence>
<dbReference type="PANTHER" id="PTHR24419:SF18">
    <property type="entry name" value="SERINE_THREONINE-PROTEIN KINASE HASPIN"/>
    <property type="match status" value="1"/>
</dbReference>
<keyword evidence="1" id="KW-0418">Kinase</keyword>
<keyword evidence="1" id="KW-0808">Transferase</keyword>
<dbReference type="Pfam" id="PF12330">
    <property type="entry name" value="Haspin_kinase"/>
    <property type="match status" value="1"/>
</dbReference>